<accession>A0A087UQU6</accession>
<dbReference type="EMBL" id="KK121099">
    <property type="protein sequence ID" value="KFM79735.1"/>
    <property type="molecule type" value="Genomic_DNA"/>
</dbReference>
<feature type="chain" id="PRO_5001830881" evidence="1">
    <location>
        <begin position="26"/>
        <end position="147"/>
    </location>
</feature>
<dbReference type="AlphaFoldDB" id="A0A087UQU6"/>
<keyword evidence="1" id="KW-0732">Signal</keyword>
<evidence type="ECO:0000313" key="3">
    <source>
        <dbReference type="Proteomes" id="UP000054359"/>
    </source>
</evidence>
<dbReference type="Gene3D" id="2.60.120.970">
    <property type="match status" value="1"/>
</dbReference>
<dbReference type="Proteomes" id="UP000054359">
    <property type="component" value="Unassembled WGS sequence"/>
</dbReference>
<feature type="signal peptide" evidence="1">
    <location>
        <begin position="1"/>
        <end position="25"/>
    </location>
</feature>
<evidence type="ECO:0000313" key="2">
    <source>
        <dbReference type="EMBL" id="KFM79735.1"/>
    </source>
</evidence>
<protein>
    <submittedName>
        <fullName evidence="2">Uncharacterized protein</fullName>
    </submittedName>
</protein>
<name>A0A087UQU6_STEMI</name>
<sequence>MLFRILYSLVFAVIYFCFLLHHCRSQDENGVVSTNISQELIKPTPIMRHVNQSFVDALIQEANRAFVSNTSFDDLINDNDTQQMLLRYRERKRQMRIMTIQRDILLKLGLNQEPNVTARLSEEQRQILVQSYDRTLNRQADINDTSV</sequence>
<evidence type="ECO:0000256" key="1">
    <source>
        <dbReference type="SAM" id="SignalP"/>
    </source>
</evidence>
<proteinExistence type="predicted"/>
<dbReference type="OMA" id="VRIMAIQ"/>
<feature type="non-terminal residue" evidence="2">
    <location>
        <position position="147"/>
    </location>
</feature>
<dbReference type="OrthoDB" id="6420350at2759"/>
<keyword evidence="3" id="KW-1185">Reference proteome</keyword>
<gene>
    <name evidence="2" type="ORF">X975_26264</name>
</gene>
<organism evidence="2 3">
    <name type="scientific">Stegodyphus mimosarum</name>
    <name type="common">African social velvet spider</name>
    <dbReference type="NCBI Taxonomy" id="407821"/>
    <lineage>
        <taxon>Eukaryota</taxon>
        <taxon>Metazoa</taxon>
        <taxon>Ecdysozoa</taxon>
        <taxon>Arthropoda</taxon>
        <taxon>Chelicerata</taxon>
        <taxon>Arachnida</taxon>
        <taxon>Araneae</taxon>
        <taxon>Araneomorphae</taxon>
        <taxon>Entelegynae</taxon>
        <taxon>Eresoidea</taxon>
        <taxon>Eresidae</taxon>
        <taxon>Stegodyphus</taxon>
    </lineage>
</organism>
<reference evidence="2 3" key="1">
    <citation type="submission" date="2013-11" db="EMBL/GenBank/DDBJ databases">
        <title>Genome sequencing of Stegodyphus mimosarum.</title>
        <authorList>
            <person name="Bechsgaard J."/>
        </authorList>
    </citation>
    <scope>NUCLEOTIDE SEQUENCE [LARGE SCALE GENOMIC DNA]</scope>
</reference>